<dbReference type="Proteomes" id="UP000197138">
    <property type="component" value="Unassembled WGS sequence"/>
</dbReference>
<dbReference type="InterPro" id="IPR044206">
    <property type="entry name" value="EGC1/2"/>
</dbReference>
<dbReference type="InterPro" id="IPR007112">
    <property type="entry name" value="Expansin/allergen_DPBB_dom"/>
</dbReference>
<reference evidence="7" key="1">
    <citation type="journal article" date="2017" name="Plant J.">
        <title>The pomegranate (Punica granatum L.) genome and the genomics of punicalagin biosynthesis.</title>
        <authorList>
            <person name="Qin G."/>
            <person name="Xu C."/>
            <person name="Ming R."/>
            <person name="Tang H."/>
            <person name="Guyot R."/>
            <person name="Kramer E.M."/>
            <person name="Hu Y."/>
            <person name="Yi X."/>
            <person name="Qi Y."/>
            <person name="Xu X."/>
            <person name="Gao Z."/>
            <person name="Pan H."/>
            <person name="Jian J."/>
            <person name="Tian Y."/>
            <person name="Yue Z."/>
            <person name="Xu Y."/>
        </authorList>
    </citation>
    <scope>NUCLEOTIDE SEQUENCE [LARGE SCALE GENOMIC DNA]</scope>
    <source>
        <strain evidence="7">cv. Dabenzi</strain>
    </source>
</reference>
<organism evidence="6 7">
    <name type="scientific">Punica granatum</name>
    <name type="common">Pomegranate</name>
    <dbReference type="NCBI Taxonomy" id="22663"/>
    <lineage>
        <taxon>Eukaryota</taxon>
        <taxon>Viridiplantae</taxon>
        <taxon>Streptophyta</taxon>
        <taxon>Embryophyta</taxon>
        <taxon>Tracheophyta</taxon>
        <taxon>Spermatophyta</taxon>
        <taxon>Magnoliopsida</taxon>
        <taxon>eudicotyledons</taxon>
        <taxon>Gunneridae</taxon>
        <taxon>Pentapetalae</taxon>
        <taxon>rosids</taxon>
        <taxon>malvids</taxon>
        <taxon>Myrtales</taxon>
        <taxon>Lythraceae</taxon>
        <taxon>Punica</taxon>
    </lineage>
</organism>
<dbReference type="Gene3D" id="2.40.40.10">
    <property type="entry name" value="RlpA-like domain"/>
    <property type="match status" value="1"/>
</dbReference>
<proteinExistence type="predicted"/>
<feature type="chain" id="PRO_5013256591" description="Expansin-like EG45 domain-containing protein" evidence="4">
    <location>
        <begin position="28"/>
        <end position="217"/>
    </location>
</feature>
<sequence length="217" mass="23443">MAMQLKNALALIALLCFSSSLVLSVSAQSSGIATFYTPPYVPSACFGFDVQGTMIASASESLWNNGAACGQRFEVTCLSGTNQGVPKPCLGSGSVTVTIVDRCPAPGCRGTIDLSQEAFASIADPNAGAINVSLQGYMKHRCQLMLTDYFLCHHFVSLTKTVSLNFFQGLKDQSETKFNEAILLNPNNELFHRVVLIRIHSVCHLSCIVYSFWTSVL</sequence>
<comment type="subcellular location">
    <subcellularLocation>
        <location evidence="1">Secreted</location>
    </subcellularLocation>
</comment>
<feature type="signal peptide" evidence="4">
    <location>
        <begin position="1"/>
        <end position="27"/>
    </location>
</feature>
<dbReference type="PANTHER" id="PTHR47295">
    <property type="entry name" value="EG45-LIKE DOMAIN CONTAINING PROTEIN 1-RELATED"/>
    <property type="match status" value="1"/>
</dbReference>
<evidence type="ECO:0000313" key="6">
    <source>
        <dbReference type="EMBL" id="OWM77276.1"/>
    </source>
</evidence>
<dbReference type="Pfam" id="PF03330">
    <property type="entry name" value="DPBB_1"/>
    <property type="match status" value="1"/>
</dbReference>
<comment type="caution">
    <text evidence="6">The sequence shown here is derived from an EMBL/GenBank/DDBJ whole genome shotgun (WGS) entry which is preliminary data.</text>
</comment>
<evidence type="ECO:0000313" key="7">
    <source>
        <dbReference type="Proteomes" id="UP000197138"/>
    </source>
</evidence>
<evidence type="ECO:0000256" key="4">
    <source>
        <dbReference type="SAM" id="SignalP"/>
    </source>
</evidence>
<accession>A0A218WXJ3</accession>
<evidence type="ECO:0000259" key="5">
    <source>
        <dbReference type="PROSITE" id="PS50842"/>
    </source>
</evidence>
<dbReference type="FunFam" id="2.40.40.10:FF:000005">
    <property type="entry name" value="Barwin-related endoglucanase"/>
    <property type="match status" value="1"/>
</dbReference>
<evidence type="ECO:0000256" key="1">
    <source>
        <dbReference type="ARBA" id="ARBA00004613"/>
    </source>
</evidence>
<dbReference type="GO" id="GO:0009627">
    <property type="term" value="P:systemic acquired resistance"/>
    <property type="evidence" value="ECO:0007669"/>
    <property type="project" value="InterPro"/>
</dbReference>
<gene>
    <name evidence="6" type="ORF">CDL15_Pgr028913</name>
</gene>
<dbReference type="EMBL" id="MTKT01002590">
    <property type="protein sequence ID" value="OWM77276.1"/>
    <property type="molecule type" value="Genomic_DNA"/>
</dbReference>
<dbReference type="PANTHER" id="PTHR47295:SF4">
    <property type="entry name" value="EXPANSIN-LIKE EG45 DOMAIN-CONTAINING PROTEIN"/>
    <property type="match status" value="1"/>
</dbReference>
<evidence type="ECO:0000256" key="3">
    <source>
        <dbReference type="ARBA" id="ARBA00022729"/>
    </source>
</evidence>
<dbReference type="SUPFAM" id="SSF50685">
    <property type="entry name" value="Barwin-like endoglucanases"/>
    <property type="match status" value="1"/>
</dbReference>
<dbReference type="SMART" id="SM00837">
    <property type="entry name" value="DPBB_1"/>
    <property type="match status" value="1"/>
</dbReference>
<name>A0A218WXJ3_PUNGR</name>
<dbReference type="AlphaFoldDB" id="A0A218WXJ3"/>
<keyword evidence="2" id="KW-0964">Secreted</keyword>
<feature type="domain" description="Expansin-like EG45" evidence="5">
    <location>
        <begin position="31"/>
        <end position="135"/>
    </location>
</feature>
<keyword evidence="3 4" id="KW-0732">Signal</keyword>
<evidence type="ECO:0000256" key="2">
    <source>
        <dbReference type="ARBA" id="ARBA00022525"/>
    </source>
</evidence>
<protein>
    <recommendedName>
        <fullName evidence="5">Expansin-like EG45 domain-containing protein</fullName>
    </recommendedName>
</protein>
<dbReference type="PROSITE" id="PS50842">
    <property type="entry name" value="EXPANSIN_EG45"/>
    <property type="match status" value="1"/>
</dbReference>
<dbReference type="InterPro" id="IPR009009">
    <property type="entry name" value="RlpA-like_DPBB"/>
</dbReference>
<dbReference type="CDD" id="cd22269">
    <property type="entry name" value="DPBB_EG45-like"/>
    <property type="match status" value="1"/>
</dbReference>
<dbReference type="GO" id="GO:0048046">
    <property type="term" value="C:apoplast"/>
    <property type="evidence" value="ECO:0007669"/>
    <property type="project" value="InterPro"/>
</dbReference>
<dbReference type="InterPro" id="IPR036908">
    <property type="entry name" value="RlpA-like_sf"/>
</dbReference>